<dbReference type="AlphaFoldDB" id="A0A6C0JVZ0"/>
<accession>A0A6C0JVZ0</accession>
<name>A0A6C0JVZ0_9ZZZZ</name>
<dbReference type="EMBL" id="MN740698">
    <property type="protein sequence ID" value="QHU08557.1"/>
    <property type="molecule type" value="Genomic_DNA"/>
</dbReference>
<evidence type="ECO:0000313" key="1">
    <source>
        <dbReference type="EMBL" id="QHU08557.1"/>
    </source>
</evidence>
<organism evidence="1">
    <name type="scientific">viral metagenome</name>
    <dbReference type="NCBI Taxonomy" id="1070528"/>
    <lineage>
        <taxon>unclassified sequences</taxon>
        <taxon>metagenomes</taxon>
        <taxon>organismal metagenomes</taxon>
    </lineage>
</organism>
<protein>
    <submittedName>
        <fullName evidence="1">Uncharacterized protein</fullName>
    </submittedName>
</protein>
<sequence length="87" mass="9951">MNTHTLVLENIEAVWRVVNEHGVYNMPAEERRSYIDVMLPMREVLIRRLPSEPRLYPGVVRLDELIARLSVSLAMPPSVLCATPVII</sequence>
<proteinExistence type="predicted"/>
<reference evidence="1" key="1">
    <citation type="journal article" date="2020" name="Nature">
        <title>Giant virus diversity and host interactions through global metagenomics.</title>
        <authorList>
            <person name="Schulz F."/>
            <person name="Roux S."/>
            <person name="Paez-Espino D."/>
            <person name="Jungbluth S."/>
            <person name="Walsh D.A."/>
            <person name="Denef V.J."/>
            <person name="McMahon K.D."/>
            <person name="Konstantinidis K.T."/>
            <person name="Eloe-Fadrosh E.A."/>
            <person name="Kyrpides N.C."/>
            <person name="Woyke T."/>
        </authorList>
    </citation>
    <scope>NUCLEOTIDE SEQUENCE</scope>
    <source>
        <strain evidence="1">GVMAG-S-1063924-116</strain>
    </source>
</reference>